<dbReference type="EMBL" id="FVGW01000002">
    <property type="protein sequence ID" value="SKL82073.1"/>
    <property type="molecule type" value="Genomic_DNA"/>
</dbReference>
<organism evidence="2 3">
    <name type="scientific">Mycobacteroides abscessus subsp. massiliense</name>
    <dbReference type="NCBI Taxonomy" id="1962118"/>
    <lineage>
        <taxon>Bacteria</taxon>
        <taxon>Bacillati</taxon>
        <taxon>Actinomycetota</taxon>
        <taxon>Actinomycetes</taxon>
        <taxon>Mycobacteriales</taxon>
        <taxon>Mycobacteriaceae</taxon>
        <taxon>Mycobacteroides</taxon>
        <taxon>Mycobacteroides abscessus</taxon>
    </lineage>
</organism>
<name>A0A1U2AAM1_9MYCO</name>
<dbReference type="CDD" id="cd00093">
    <property type="entry name" value="HTH_XRE"/>
    <property type="match status" value="1"/>
</dbReference>
<dbReference type="Proteomes" id="UP000190074">
    <property type="component" value="Unassembled WGS sequence"/>
</dbReference>
<feature type="domain" description="HTH cro/C1-type" evidence="1">
    <location>
        <begin position="42"/>
        <end position="75"/>
    </location>
</feature>
<evidence type="ECO:0000313" key="2">
    <source>
        <dbReference type="EMBL" id="SKL82073.1"/>
    </source>
</evidence>
<reference evidence="2 3" key="1">
    <citation type="submission" date="2016-11" db="EMBL/GenBank/DDBJ databases">
        <authorList>
            <consortium name="Pathogen Informatics"/>
        </authorList>
    </citation>
    <scope>NUCLEOTIDE SEQUENCE [LARGE SCALE GENOMIC DNA]</scope>
    <source>
        <strain evidence="2 3">911</strain>
    </source>
</reference>
<dbReference type="PROSITE" id="PS50943">
    <property type="entry name" value="HTH_CROC1"/>
    <property type="match status" value="1"/>
</dbReference>
<sequence length="84" mass="9157">MSYRYAVSNVLTLDELVGATIRAELARRRFTATDAAVPLNRTRQYVSRRLTGELSFTLADLDGIAHFLGISLTSLLPDSASKAA</sequence>
<dbReference type="Gene3D" id="1.10.260.40">
    <property type="entry name" value="lambda repressor-like DNA-binding domains"/>
    <property type="match status" value="1"/>
</dbReference>
<dbReference type="AlphaFoldDB" id="A0A1U2AAM1"/>
<evidence type="ECO:0000259" key="1">
    <source>
        <dbReference type="PROSITE" id="PS50943"/>
    </source>
</evidence>
<dbReference type="InterPro" id="IPR001387">
    <property type="entry name" value="Cro/C1-type_HTH"/>
</dbReference>
<dbReference type="GO" id="GO:0003677">
    <property type="term" value="F:DNA binding"/>
    <property type="evidence" value="ECO:0007669"/>
    <property type="project" value="InterPro"/>
</dbReference>
<accession>A0A1U2AAM1</accession>
<protein>
    <submittedName>
        <fullName evidence="2">Putative toxin-antitoxin system, antitoxin component, Xre domain protein</fullName>
    </submittedName>
</protein>
<dbReference type="SUPFAM" id="SSF47413">
    <property type="entry name" value="lambda repressor-like DNA-binding domains"/>
    <property type="match status" value="1"/>
</dbReference>
<evidence type="ECO:0000313" key="3">
    <source>
        <dbReference type="Proteomes" id="UP000190074"/>
    </source>
</evidence>
<gene>
    <name evidence="2" type="ORF">SAMEA2259716_01746</name>
</gene>
<proteinExistence type="predicted"/>
<dbReference type="InterPro" id="IPR010982">
    <property type="entry name" value="Lambda_DNA-bd_dom_sf"/>
</dbReference>